<dbReference type="InterPro" id="IPR003591">
    <property type="entry name" value="Leu-rich_rpt_typical-subtyp"/>
</dbReference>
<comment type="caution">
    <text evidence="6">The sequence shown here is derived from an EMBL/GenBank/DDBJ whole genome shotgun (WGS) entry which is preliminary data.</text>
</comment>
<dbReference type="InParanoid" id="A0A7J7DJV1"/>
<keyword evidence="1" id="KW-0433">Leucine-rich repeat</keyword>
<evidence type="ECO:0000256" key="5">
    <source>
        <dbReference type="SAM" id="Coils"/>
    </source>
</evidence>
<comment type="function">
    <text evidence="4">Leucine-rich repeat protein that likely mediates protein interactions, possibly in the context of signal transduction.</text>
</comment>
<dbReference type="PROSITE" id="PS51450">
    <property type="entry name" value="LRR"/>
    <property type="match status" value="3"/>
</dbReference>
<protein>
    <submittedName>
        <fullName evidence="6">Putative leucine-rich repeat-containing protein</fullName>
    </submittedName>
</protein>
<dbReference type="SMART" id="SM00369">
    <property type="entry name" value="LRR_TYP"/>
    <property type="match status" value="7"/>
</dbReference>
<keyword evidence="2" id="KW-0677">Repeat</keyword>
<gene>
    <name evidence="6" type="ORF">HS088_TW06G00730</name>
</gene>
<evidence type="ECO:0000256" key="3">
    <source>
        <dbReference type="ARBA" id="ARBA00023786"/>
    </source>
</evidence>
<dbReference type="Proteomes" id="UP000593562">
    <property type="component" value="Unassembled WGS sequence"/>
</dbReference>
<dbReference type="SMART" id="SM00364">
    <property type="entry name" value="LRR_BAC"/>
    <property type="match status" value="6"/>
</dbReference>
<comment type="similarity">
    <text evidence="3">Belongs to the SHOC2 family.</text>
</comment>
<dbReference type="FunCoup" id="A0A7J7DJV1">
    <property type="interactions" value="107"/>
</dbReference>
<dbReference type="FunFam" id="3.80.10.10:FF:000405">
    <property type="entry name" value="Plant intracellular Ras-group-related LRR protein 4"/>
    <property type="match status" value="1"/>
</dbReference>
<dbReference type="Pfam" id="PF13855">
    <property type="entry name" value="LRR_8"/>
    <property type="match status" value="2"/>
</dbReference>
<evidence type="ECO:0000256" key="2">
    <source>
        <dbReference type="ARBA" id="ARBA00022737"/>
    </source>
</evidence>
<dbReference type="Pfam" id="PF00560">
    <property type="entry name" value="LRR_1"/>
    <property type="match status" value="1"/>
</dbReference>
<organism evidence="6 7">
    <name type="scientific">Tripterygium wilfordii</name>
    <name type="common">Thunder God vine</name>
    <dbReference type="NCBI Taxonomy" id="458696"/>
    <lineage>
        <taxon>Eukaryota</taxon>
        <taxon>Viridiplantae</taxon>
        <taxon>Streptophyta</taxon>
        <taxon>Embryophyta</taxon>
        <taxon>Tracheophyta</taxon>
        <taxon>Spermatophyta</taxon>
        <taxon>Magnoliopsida</taxon>
        <taxon>eudicotyledons</taxon>
        <taxon>Gunneridae</taxon>
        <taxon>Pentapetalae</taxon>
        <taxon>rosids</taxon>
        <taxon>fabids</taxon>
        <taxon>Celastrales</taxon>
        <taxon>Celastraceae</taxon>
        <taxon>Tripterygium</taxon>
    </lineage>
</organism>
<evidence type="ECO:0000256" key="4">
    <source>
        <dbReference type="ARBA" id="ARBA00037519"/>
    </source>
</evidence>
<evidence type="ECO:0000313" key="6">
    <source>
        <dbReference type="EMBL" id="KAF5746559.1"/>
    </source>
</evidence>
<dbReference type="Gene3D" id="3.80.10.10">
    <property type="entry name" value="Ribonuclease Inhibitor"/>
    <property type="match status" value="3"/>
</dbReference>
<dbReference type="OrthoDB" id="1668230at2759"/>
<dbReference type="AlphaFoldDB" id="A0A7J7DJV1"/>
<keyword evidence="7" id="KW-1185">Reference proteome</keyword>
<reference evidence="6 7" key="1">
    <citation type="journal article" date="2020" name="Nat. Commun.">
        <title>Genome of Tripterygium wilfordii and identification of cytochrome P450 involved in triptolide biosynthesis.</title>
        <authorList>
            <person name="Tu L."/>
            <person name="Su P."/>
            <person name="Zhang Z."/>
            <person name="Gao L."/>
            <person name="Wang J."/>
            <person name="Hu T."/>
            <person name="Zhou J."/>
            <person name="Zhang Y."/>
            <person name="Zhao Y."/>
            <person name="Liu Y."/>
            <person name="Song Y."/>
            <person name="Tong Y."/>
            <person name="Lu Y."/>
            <person name="Yang J."/>
            <person name="Xu C."/>
            <person name="Jia M."/>
            <person name="Peters R.J."/>
            <person name="Huang L."/>
            <person name="Gao W."/>
        </authorList>
    </citation>
    <scope>NUCLEOTIDE SEQUENCE [LARGE SCALE GENOMIC DNA]</scope>
    <source>
        <strain evidence="7">cv. XIE 37</strain>
        <tissue evidence="6">Leaf</tissue>
    </source>
</reference>
<sequence length="470" mass="52057">MDPDSNSDPNPEANDLPILSYLLSQLDSSNHATLSPQLQQSLFSRYPHLTNPKVVASIAEFLPISVSQTHSHLLALGPRPDPDAVSAARSKIDQAEEVQGTSSETGIYKAILRLEELHQEYQRQLKEAEEKLDGAYRSVVRDLENDSEVNEEIISVLKEAESGAMERVELAGRQLRFLPEAFGRIRGLVVLNLSRNQLEVLPDSIAGLKQLEELDVSSNFLGSLPDSIGLLLSLKVLNVSGNKLKSLPESIAGCRSLVELDASFNNLVCLPSNIGFGLPNLERLSIQLNKIPLLPPSICEMRSLRFLDVHFNELRGLPRAIGRLTNVEVLNLSSNFNDFKELPETISDLINLRELDLSNNQIRGLPDSFGRLEKLTKLNLDENPLVIPPLEIVNRGVEAVREFMVKRWHDIVAEEQQRSMVETNMQQGQTGWLAWGSSLVNDFVSGVSQSATGLLGGGKAPRDPYLDQQL</sequence>
<proteinExistence type="inferred from homology"/>
<feature type="coiled-coil region" evidence="5">
    <location>
        <begin position="111"/>
        <end position="138"/>
    </location>
</feature>
<dbReference type="EMBL" id="JAAARO010000006">
    <property type="protein sequence ID" value="KAF5746559.1"/>
    <property type="molecule type" value="Genomic_DNA"/>
</dbReference>
<dbReference type="PANTHER" id="PTHR45752:SF63">
    <property type="entry name" value="PLANT INTRACELLULAR RAS-GROUP-RELATED LRR PROTEIN 3"/>
    <property type="match status" value="1"/>
</dbReference>
<evidence type="ECO:0000313" key="7">
    <source>
        <dbReference type="Proteomes" id="UP000593562"/>
    </source>
</evidence>
<dbReference type="SUPFAM" id="SSF52058">
    <property type="entry name" value="L domain-like"/>
    <property type="match status" value="1"/>
</dbReference>
<dbReference type="PANTHER" id="PTHR45752">
    <property type="entry name" value="LEUCINE-RICH REPEAT-CONTAINING"/>
    <property type="match status" value="1"/>
</dbReference>
<name>A0A7J7DJV1_TRIWF</name>
<dbReference type="InterPro" id="IPR001611">
    <property type="entry name" value="Leu-rich_rpt"/>
</dbReference>
<dbReference type="GO" id="GO:0004674">
    <property type="term" value="F:protein serine/threonine kinase activity"/>
    <property type="evidence" value="ECO:0007669"/>
    <property type="project" value="TreeGrafter"/>
</dbReference>
<dbReference type="InterPro" id="IPR050715">
    <property type="entry name" value="LRR-SigEffector_domain"/>
</dbReference>
<keyword evidence="5" id="KW-0175">Coiled coil</keyword>
<dbReference type="InterPro" id="IPR032675">
    <property type="entry name" value="LRR_dom_sf"/>
</dbReference>
<evidence type="ECO:0000256" key="1">
    <source>
        <dbReference type="ARBA" id="ARBA00022614"/>
    </source>
</evidence>
<accession>A0A7J7DJV1</accession>